<evidence type="ECO:0000313" key="3">
    <source>
        <dbReference type="Proteomes" id="UP000694843"/>
    </source>
</evidence>
<dbReference type="GO" id="GO:0005737">
    <property type="term" value="C:cytoplasm"/>
    <property type="evidence" value="ECO:0007669"/>
    <property type="project" value="TreeGrafter"/>
</dbReference>
<feature type="domain" description="MIF4G" evidence="2">
    <location>
        <begin position="704"/>
        <end position="893"/>
    </location>
</feature>
<evidence type="ECO:0000313" key="4">
    <source>
        <dbReference type="RefSeq" id="XP_047739182.1"/>
    </source>
</evidence>
<dbReference type="AlphaFoldDB" id="A0A979FRZ5"/>
<protein>
    <submittedName>
        <fullName evidence="4">LOW QUALITY PROTEIN: regulator of nonsense transcripts 2</fullName>
    </submittedName>
</protein>
<dbReference type="InterPro" id="IPR016024">
    <property type="entry name" value="ARM-type_fold"/>
</dbReference>
<feature type="compositionally biased region" description="Low complexity" evidence="1">
    <location>
        <begin position="47"/>
        <end position="56"/>
    </location>
</feature>
<dbReference type="Gene3D" id="1.25.40.180">
    <property type="match status" value="4"/>
</dbReference>
<feature type="domain" description="MIF4G" evidence="2">
    <location>
        <begin position="909"/>
        <end position="1122"/>
    </location>
</feature>
<feature type="region of interest" description="Disordered" evidence="1">
    <location>
        <begin position="573"/>
        <end position="592"/>
    </location>
</feature>
<dbReference type="OrthoDB" id="27832at2759"/>
<feature type="compositionally biased region" description="Acidic residues" evidence="1">
    <location>
        <begin position="652"/>
        <end position="667"/>
    </location>
</feature>
<feature type="domain" description="MIF4G" evidence="2">
    <location>
        <begin position="356"/>
        <end position="576"/>
    </location>
</feature>
<proteinExistence type="predicted"/>
<reference evidence="4" key="1">
    <citation type="submission" date="2025-08" db="UniProtKB">
        <authorList>
            <consortium name="RefSeq"/>
        </authorList>
    </citation>
    <scope>IDENTIFICATION</scope>
    <source>
        <tissue evidence="4">Whole organism</tissue>
    </source>
</reference>
<dbReference type="RefSeq" id="XP_047739182.1">
    <property type="nucleotide sequence ID" value="XM_047883226.1"/>
</dbReference>
<dbReference type="SUPFAM" id="SSF48371">
    <property type="entry name" value="ARM repeat"/>
    <property type="match status" value="3"/>
</dbReference>
<accession>A0A979FRZ5</accession>
<dbReference type="GO" id="GO:0000184">
    <property type="term" value="P:nuclear-transcribed mRNA catabolic process, nonsense-mediated decay"/>
    <property type="evidence" value="ECO:0007669"/>
    <property type="project" value="InterPro"/>
</dbReference>
<dbReference type="KEGG" id="hazt:108672480"/>
<feature type="region of interest" description="Disordered" evidence="1">
    <location>
        <begin position="634"/>
        <end position="693"/>
    </location>
</feature>
<feature type="compositionally biased region" description="Acidic residues" evidence="1">
    <location>
        <begin position="1175"/>
        <end position="1196"/>
    </location>
</feature>
<feature type="region of interest" description="Disordered" evidence="1">
    <location>
        <begin position="1159"/>
        <end position="1222"/>
    </location>
</feature>
<evidence type="ECO:0000256" key="1">
    <source>
        <dbReference type="SAM" id="MobiDB-lite"/>
    </source>
</evidence>
<keyword evidence="3" id="KW-1185">Reference proteome</keyword>
<feature type="compositionally biased region" description="Polar residues" evidence="1">
    <location>
        <begin position="1"/>
        <end position="20"/>
    </location>
</feature>
<feature type="compositionally biased region" description="Basic and acidic residues" evidence="1">
    <location>
        <begin position="642"/>
        <end position="651"/>
    </location>
</feature>
<dbReference type="SMART" id="SM00543">
    <property type="entry name" value="MIF4G"/>
    <property type="match status" value="3"/>
</dbReference>
<dbReference type="PANTHER" id="PTHR12839">
    <property type="entry name" value="NONSENSE-MEDIATED MRNA DECAY PROTEIN 2 UP-FRAMESHIFT SUPPRESSOR 2"/>
    <property type="match status" value="1"/>
</dbReference>
<feature type="region of interest" description="Disordered" evidence="1">
    <location>
        <begin position="1"/>
        <end position="64"/>
    </location>
</feature>
<organism evidence="3 4">
    <name type="scientific">Hyalella azteca</name>
    <name type="common">Amphipod</name>
    <dbReference type="NCBI Taxonomy" id="294128"/>
    <lineage>
        <taxon>Eukaryota</taxon>
        <taxon>Metazoa</taxon>
        <taxon>Ecdysozoa</taxon>
        <taxon>Arthropoda</taxon>
        <taxon>Crustacea</taxon>
        <taxon>Multicrustacea</taxon>
        <taxon>Malacostraca</taxon>
        <taxon>Eumalacostraca</taxon>
        <taxon>Peracarida</taxon>
        <taxon>Amphipoda</taxon>
        <taxon>Senticaudata</taxon>
        <taxon>Talitrida</taxon>
        <taxon>Talitroidea</taxon>
        <taxon>Hyalellidae</taxon>
        <taxon>Hyalella</taxon>
    </lineage>
</organism>
<gene>
    <name evidence="4" type="primary">LOC108672480</name>
</gene>
<name>A0A979FRZ5_HYAAZ</name>
<dbReference type="GeneID" id="108672480"/>
<evidence type="ECO:0000259" key="2">
    <source>
        <dbReference type="SMART" id="SM00543"/>
    </source>
</evidence>
<dbReference type="OMA" id="IWPDEDT"/>
<dbReference type="Proteomes" id="UP000694843">
    <property type="component" value="Unplaced"/>
</dbReference>
<dbReference type="Pfam" id="PF02854">
    <property type="entry name" value="MIF4G"/>
    <property type="match status" value="2"/>
</dbReference>
<sequence length="1222" mass="137913">MCVENISKTSSDDVSMSTTAEKMKDVAQETSPALNDDDGLSTDRETNVATEKTTTNTDKENYDLDDNYHVQNLLLNVDEGKAADVADEDVTDPTPDRDKTICTDDATNSLIHVTDPTSDLDSNIYNNETTNSVKEDEEVAVPSSIIDSSIDKEDGTDTIRDISSPDDIDPNIVNNETTITTNKDKVSEHKSDLDLIVVNEATKTASEDFTDPSTVLDESIANDEETNTMNEEDATVREEDESIITTYEDISVPSPDANAGGDSNAAYGVIDQLILETVRPMEISCVDEVTETVKDRLEVEGTDANAAELEEDRAFLRCYIAEAATRLQEKAELRATNSAAAKERSELPTGKLDSSLKKNTAFIKKLRNFTESQYQSLSKEALSLNLSRYIGEAANALLECRLKMTDVHACVLLCSALHQRYAEFSPALLSGFSKVLKEKPNEKVSNLSKLRVDLRFFAELTAVAVFSQKEGLPLLEGAMEEEVPRSNFLSTDRQKNVRQLMRDYYMSLSQHVVLQYKLIQREERHNRRLLETRGEVEEARMAAVATEVAVLEKLQQHAAAMADYLQEQLPQLPQLPKDGRDEEEGGLVLDEGGTIGSAAAVNVGHVWEDEDDKAFYTSLPELKALLPSILYAESEKTQPPSDESHKDAEKLGDEDELLDTEEEEVVDASEAAEKEEEEEKNENENDEKGGTISNKAASQRLLFQDFLNTLPKCINRELIDNLALEFCLQFNTKPLRRKLARALFLVPRHRQDLLPFYGRLVAALKPLMPDLAHDLIERLKMDFRYQLRKKDQINLDSKLKVCRFIGELLKFGILPASDGLQCLRVLLADFKYHHVDMVCALLETAGRYLFRTPATHHRTKVLLEQMMRKKTALSFEPRYDTMITNAYYYVNPPERSQLAAVAPLPPMQQYIKHLIIERLNKSSVEKVLRLLRKLDWKDRETADYCLRRLSSPWEVKFLNIRCLANLVSGLVLYHDWIAPAVVDNVMEDIRIGLESNRPSLNQHRIASAKYLAELYNYKVIESAIIFKVLYCLISFGAGVSSEELQQELDPPEQLLRLRLVVTILDTCGAFFSSGHSKRKLDCFITYFQYYYHYKRLLWYASDSFPAEYDQVVRECLSALRPSLVLFDSFEQAAEALTVLNQQLVSKALMQAPELREFFPDQGDSSGLPTIAEHADDVDDDDDEDDRDRGYEDEERDDGAGATLSDGDEEDESQRTQVGIFQP</sequence>
<dbReference type="InterPro" id="IPR003890">
    <property type="entry name" value="MIF4G-like_typ-3"/>
</dbReference>
<dbReference type="GO" id="GO:0003723">
    <property type="term" value="F:RNA binding"/>
    <property type="evidence" value="ECO:0007669"/>
    <property type="project" value="InterPro"/>
</dbReference>
<dbReference type="GO" id="GO:0035145">
    <property type="term" value="C:exon-exon junction complex"/>
    <property type="evidence" value="ECO:0007669"/>
    <property type="project" value="TreeGrafter"/>
</dbReference>
<dbReference type="InterPro" id="IPR039762">
    <property type="entry name" value="Nmd2/UPF2"/>
</dbReference>
<dbReference type="PANTHER" id="PTHR12839:SF7">
    <property type="entry name" value="REGULATOR OF NONSENSE TRANSCRIPTS 2"/>
    <property type="match status" value="1"/>
</dbReference>